<feature type="compositionally biased region" description="Basic and acidic residues" evidence="1">
    <location>
        <begin position="18"/>
        <end position="34"/>
    </location>
</feature>
<gene>
    <name evidence="2" type="ORF">UMAG_04316</name>
</gene>
<dbReference type="KEGG" id="uma:UMAG_04316"/>
<dbReference type="RefSeq" id="XP_011391038.1">
    <property type="nucleotide sequence ID" value="XM_011392736.1"/>
</dbReference>
<dbReference type="GeneID" id="23564537"/>
<sequence length="280" mass="31376">MAMMHAVKQWQRHQAGTARERPSQQRAQKADGRARREKRGNSCRGGGSDNAVAYQHVVCPLYAVPSQLGAVADLEAPIAPWTWCVLSCSEFDAFSANNASKSHSCNQLRTQAERTAKADIPSQIQAESTFVSPAANHSIQVVVQPAARSIERMNVVLFELAPTQFDYRRFVPSHSREGREEAQHESSDDHDELAKHQCFSAFLGACVWLSISTDGRKPGCFFSREDTQSRFRSCDIGSSKLDEKVEIFKTRESRSDHSNTRHATRRYTCSQSLSDCQHRT</sequence>
<evidence type="ECO:0000256" key="1">
    <source>
        <dbReference type="SAM" id="MobiDB-lite"/>
    </source>
</evidence>
<dbReference type="EMBL" id="CM003153">
    <property type="protein sequence ID" value="KIS67210.1"/>
    <property type="molecule type" value="Genomic_DNA"/>
</dbReference>
<evidence type="ECO:0000313" key="3">
    <source>
        <dbReference type="Proteomes" id="UP000000561"/>
    </source>
</evidence>
<name>A0A0D1DXH3_MYCMD</name>
<feature type="region of interest" description="Disordered" evidence="1">
    <location>
        <begin position="1"/>
        <end position="46"/>
    </location>
</feature>
<keyword evidence="3" id="KW-1185">Reference proteome</keyword>
<dbReference type="InParanoid" id="A0A0D1DXH3"/>
<proteinExistence type="predicted"/>
<dbReference type="VEuPathDB" id="FungiDB:UMAG_04316"/>
<evidence type="ECO:0000313" key="2">
    <source>
        <dbReference type="EMBL" id="KIS67210.1"/>
    </source>
</evidence>
<dbReference type="AlphaFoldDB" id="A0A0D1DXH3"/>
<organism evidence="2 3">
    <name type="scientific">Mycosarcoma maydis</name>
    <name type="common">Corn smut fungus</name>
    <name type="synonym">Ustilago maydis</name>
    <dbReference type="NCBI Taxonomy" id="5270"/>
    <lineage>
        <taxon>Eukaryota</taxon>
        <taxon>Fungi</taxon>
        <taxon>Dikarya</taxon>
        <taxon>Basidiomycota</taxon>
        <taxon>Ustilaginomycotina</taxon>
        <taxon>Ustilaginomycetes</taxon>
        <taxon>Ustilaginales</taxon>
        <taxon>Ustilaginaceae</taxon>
        <taxon>Mycosarcoma</taxon>
    </lineage>
</organism>
<reference evidence="2 3" key="1">
    <citation type="journal article" date="2006" name="Nature">
        <title>Insights from the genome of the biotrophic fungal plant pathogen Ustilago maydis.</title>
        <authorList>
            <person name="Kamper J."/>
            <person name="Kahmann R."/>
            <person name="Bolker M."/>
            <person name="Ma L.J."/>
            <person name="Brefort T."/>
            <person name="Saville B.J."/>
            <person name="Banuett F."/>
            <person name="Kronstad J.W."/>
            <person name="Gold S.E."/>
            <person name="Muller O."/>
            <person name="Perlin M.H."/>
            <person name="Wosten H.A."/>
            <person name="de Vries R."/>
            <person name="Ruiz-Herrera J."/>
            <person name="Reynaga-Pena C.G."/>
            <person name="Snetselaar K."/>
            <person name="McCann M."/>
            <person name="Perez-Martin J."/>
            <person name="Feldbrugge M."/>
            <person name="Basse C.W."/>
            <person name="Steinberg G."/>
            <person name="Ibeas J.I."/>
            <person name="Holloman W."/>
            <person name="Guzman P."/>
            <person name="Farman M."/>
            <person name="Stajich J.E."/>
            <person name="Sentandreu R."/>
            <person name="Gonzalez-Prieto J.M."/>
            <person name="Kennell J.C."/>
            <person name="Molina L."/>
            <person name="Schirawski J."/>
            <person name="Mendoza-Mendoza A."/>
            <person name="Greilinger D."/>
            <person name="Munch K."/>
            <person name="Rossel N."/>
            <person name="Scherer M."/>
            <person name="Vranes M."/>
            <person name="Ladendorf O."/>
            <person name="Vincon V."/>
            <person name="Fuchs U."/>
            <person name="Sandrock B."/>
            <person name="Meng S."/>
            <person name="Ho E.C."/>
            <person name="Cahill M.J."/>
            <person name="Boyce K.J."/>
            <person name="Klose J."/>
            <person name="Klosterman S.J."/>
            <person name="Deelstra H.J."/>
            <person name="Ortiz-Castellanos L."/>
            <person name="Li W."/>
            <person name="Sanchez-Alonso P."/>
            <person name="Schreier P.H."/>
            <person name="Hauser-Hahn I."/>
            <person name="Vaupel M."/>
            <person name="Koopmann E."/>
            <person name="Friedrich G."/>
            <person name="Voss H."/>
            <person name="Schluter T."/>
            <person name="Margolis J."/>
            <person name="Platt D."/>
            <person name="Swimmer C."/>
            <person name="Gnirke A."/>
            <person name="Chen F."/>
            <person name="Vysotskaia V."/>
            <person name="Mannhaupt G."/>
            <person name="Guldener U."/>
            <person name="Munsterkotter M."/>
            <person name="Haase D."/>
            <person name="Oesterheld M."/>
            <person name="Mewes H.W."/>
            <person name="Mauceli E.W."/>
            <person name="DeCaprio D."/>
            <person name="Wade C.M."/>
            <person name="Butler J."/>
            <person name="Young S."/>
            <person name="Jaffe D.B."/>
            <person name="Calvo S."/>
            <person name="Nusbaum C."/>
            <person name="Galagan J."/>
            <person name="Birren B.W."/>
        </authorList>
    </citation>
    <scope>NUCLEOTIDE SEQUENCE [LARGE SCALE GENOMIC DNA]</scope>
    <source>
        <strain evidence="3">DSM 14603 / FGSC 9021 / UM521</strain>
    </source>
</reference>
<accession>A0A0D1DXH3</accession>
<protein>
    <submittedName>
        <fullName evidence="2">Uncharacterized protein</fullName>
    </submittedName>
</protein>
<dbReference type="Proteomes" id="UP000000561">
    <property type="component" value="Chromosome 14"/>
</dbReference>